<dbReference type="InterPro" id="IPR011657">
    <property type="entry name" value="CNT_C_dom"/>
</dbReference>
<evidence type="ECO:0000313" key="3">
    <source>
        <dbReference type="EMBL" id="SPY97681.1"/>
    </source>
</evidence>
<feature type="domain" description="Concentrative nucleoside transporter C-terminal" evidence="2">
    <location>
        <begin position="7"/>
        <end position="156"/>
    </location>
</feature>
<dbReference type="EMBL" id="UAUE01000023">
    <property type="protein sequence ID" value="SPY97681.1"/>
    <property type="molecule type" value="Genomic_DNA"/>
</dbReference>
<reference evidence="3 4" key="1">
    <citation type="submission" date="2018-06" db="EMBL/GenBank/DDBJ databases">
        <authorList>
            <consortium name="Pathogen Informatics"/>
            <person name="Doyle S."/>
        </authorList>
    </citation>
    <scope>NUCLEOTIDE SEQUENCE [LARGE SCALE GENOMIC DNA]</scope>
    <source>
        <strain evidence="3 4">NCTC10975</strain>
    </source>
</reference>
<keyword evidence="1" id="KW-1133">Transmembrane helix</keyword>
<name>A0A2X2BS40_PROMI</name>
<protein>
    <submittedName>
        <fullName evidence="3">Na+ dependent nucleoside transporter</fullName>
    </submittedName>
</protein>
<keyword evidence="1" id="KW-0472">Membrane</keyword>
<evidence type="ECO:0000313" key="4">
    <source>
        <dbReference type="Proteomes" id="UP000251485"/>
    </source>
</evidence>
<dbReference type="GO" id="GO:0005886">
    <property type="term" value="C:plasma membrane"/>
    <property type="evidence" value="ECO:0007669"/>
    <property type="project" value="TreeGrafter"/>
</dbReference>
<dbReference type="AlphaFoldDB" id="A0A2X2BS40"/>
<dbReference type="PANTHER" id="PTHR10590:SF4">
    <property type="entry name" value="SOLUTE CARRIER FAMILY 28 MEMBER 3"/>
    <property type="match status" value="1"/>
</dbReference>
<evidence type="ECO:0000259" key="2">
    <source>
        <dbReference type="Pfam" id="PF07662"/>
    </source>
</evidence>
<keyword evidence="1" id="KW-0812">Transmembrane</keyword>
<sequence>MQCYSLFVALIALINGILGGIGGWFGYEDFSLELILGWVFAPIAFLIGVPWSEATIAGSFIGQKLVINEFYAYSEFSKYLQDESQLAAAGLMALSEQTKVIISFALCGFANLSSVAVLLGGLGGMAPNRRKDVARLGMKAVLAGTLSNLMSATIAGFFFALTAMAVVAA</sequence>
<dbReference type="PANTHER" id="PTHR10590">
    <property type="entry name" value="SODIUM/NUCLEOSIDE COTRANSPORTER"/>
    <property type="match status" value="1"/>
</dbReference>
<feature type="transmembrane region" description="Helical" evidence="1">
    <location>
        <begin position="34"/>
        <end position="51"/>
    </location>
</feature>
<organism evidence="3 4">
    <name type="scientific">Proteus mirabilis</name>
    <dbReference type="NCBI Taxonomy" id="584"/>
    <lineage>
        <taxon>Bacteria</taxon>
        <taxon>Pseudomonadati</taxon>
        <taxon>Pseudomonadota</taxon>
        <taxon>Gammaproteobacteria</taxon>
        <taxon>Enterobacterales</taxon>
        <taxon>Morganellaceae</taxon>
        <taxon>Proteus</taxon>
    </lineage>
</organism>
<evidence type="ECO:0000256" key="1">
    <source>
        <dbReference type="SAM" id="Phobius"/>
    </source>
</evidence>
<dbReference type="GO" id="GO:0015293">
    <property type="term" value="F:symporter activity"/>
    <property type="evidence" value="ECO:0007669"/>
    <property type="project" value="TreeGrafter"/>
</dbReference>
<gene>
    <name evidence="3" type="primary">nupX_2</name>
    <name evidence="3" type="ORF">NCTC10975_02789</name>
</gene>
<feature type="transmembrane region" description="Helical" evidence="1">
    <location>
        <begin position="100"/>
        <end position="119"/>
    </location>
</feature>
<accession>A0A2X2BS40</accession>
<dbReference type="InterPro" id="IPR008276">
    <property type="entry name" value="C_nuclsd_transpt"/>
</dbReference>
<feature type="transmembrane region" description="Helical" evidence="1">
    <location>
        <begin position="140"/>
        <end position="168"/>
    </location>
</feature>
<proteinExistence type="predicted"/>
<dbReference type="Pfam" id="PF07662">
    <property type="entry name" value="Nucleos_tra2_C"/>
    <property type="match status" value="1"/>
</dbReference>
<dbReference type="Proteomes" id="UP000251485">
    <property type="component" value="Unassembled WGS sequence"/>
</dbReference>
<dbReference type="GO" id="GO:0005337">
    <property type="term" value="F:nucleoside transmembrane transporter activity"/>
    <property type="evidence" value="ECO:0007669"/>
    <property type="project" value="InterPro"/>
</dbReference>
<feature type="transmembrane region" description="Helical" evidence="1">
    <location>
        <begin position="6"/>
        <end position="27"/>
    </location>
</feature>